<dbReference type="InterPro" id="IPR033118">
    <property type="entry name" value="EXPERA"/>
</dbReference>
<dbReference type="GO" id="GO:0000247">
    <property type="term" value="F:C-8 sterol isomerase activity"/>
    <property type="evidence" value="ECO:0007669"/>
    <property type="project" value="TreeGrafter"/>
</dbReference>
<organism evidence="16 17">
    <name type="scientific">Buddleja alternifolia</name>
    <dbReference type="NCBI Taxonomy" id="168488"/>
    <lineage>
        <taxon>Eukaryota</taxon>
        <taxon>Viridiplantae</taxon>
        <taxon>Streptophyta</taxon>
        <taxon>Embryophyta</taxon>
        <taxon>Tracheophyta</taxon>
        <taxon>Spermatophyta</taxon>
        <taxon>Magnoliopsida</taxon>
        <taxon>eudicotyledons</taxon>
        <taxon>Gunneridae</taxon>
        <taxon>Pentapetalae</taxon>
        <taxon>asterids</taxon>
        <taxon>lamiids</taxon>
        <taxon>Lamiales</taxon>
        <taxon>Scrophulariaceae</taxon>
        <taxon>Buddlejeae</taxon>
        <taxon>Buddleja</taxon>
    </lineage>
</organism>
<evidence type="ECO:0000256" key="12">
    <source>
        <dbReference type="ARBA" id="ARBA00023235"/>
    </source>
</evidence>
<evidence type="ECO:0000256" key="3">
    <source>
        <dbReference type="ARBA" id="ARBA00022516"/>
    </source>
</evidence>
<keyword evidence="3" id="KW-0444">Lipid biosynthesis</keyword>
<keyword evidence="8" id="KW-0443">Lipid metabolism</keyword>
<evidence type="ECO:0000256" key="9">
    <source>
        <dbReference type="ARBA" id="ARBA00023136"/>
    </source>
</evidence>
<keyword evidence="9 13" id="KW-0472">Membrane</keyword>
<feature type="transmembrane region" description="Helical" evidence="14">
    <location>
        <begin position="116"/>
        <end position="140"/>
    </location>
</feature>
<comment type="subcellular location">
    <subcellularLocation>
        <location evidence="1">Membrane</location>
        <topology evidence="1">Multi-pass membrane protein</topology>
    </subcellularLocation>
</comment>
<keyword evidence="12" id="KW-0413">Isomerase</keyword>
<evidence type="ECO:0000256" key="4">
    <source>
        <dbReference type="ARBA" id="ARBA00022692"/>
    </source>
</evidence>
<evidence type="ECO:0000313" key="17">
    <source>
        <dbReference type="Proteomes" id="UP000826271"/>
    </source>
</evidence>
<dbReference type="InterPro" id="IPR007905">
    <property type="entry name" value="EBP"/>
</dbReference>
<dbReference type="GO" id="GO:0004769">
    <property type="term" value="F:steroid Delta-isomerase activity"/>
    <property type="evidence" value="ECO:0007669"/>
    <property type="project" value="TreeGrafter"/>
</dbReference>
<comment type="caution">
    <text evidence="16">The sequence shown here is derived from an EMBL/GenBank/DDBJ whole genome shotgun (WGS) entry which is preliminary data.</text>
</comment>
<evidence type="ECO:0000256" key="11">
    <source>
        <dbReference type="ARBA" id="ARBA00023221"/>
    </source>
</evidence>
<dbReference type="EMBL" id="WHWC01000002">
    <property type="protein sequence ID" value="KAG8388855.1"/>
    <property type="molecule type" value="Genomic_DNA"/>
</dbReference>
<sequence>MVTQVEVDHPYIPRDLKLPGYVPVFLSQSTIVGIYGAASLLVVSFMWILSGRVRKISQVDRLLMCWWIFTGLTHMVLEGYFVFSPEFYKEKTPHFLAEVWKEYSKGDSRYAGRDSAVVAVEGITAVLEGPTCLLAVYAIAMKKSYNHILQVAISLGQLYGTAVYFVTSLLDGDNFAASAYYYNAYFIFANGWWILIPTIIVIRSWKKICSACQVQEQKKAKAR</sequence>
<evidence type="ECO:0000256" key="5">
    <source>
        <dbReference type="ARBA" id="ARBA00022955"/>
    </source>
</evidence>
<keyword evidence="17" id="KW-1185">Reference proteome</keyword>
<dbReference type="PANTHER" id="PTHR14207:SF0">
    <property type="entry name" value="3-BETA-HYDROXYSTEROID-DELTA(8),DELTA(7)-ISOMERASE"/>
    <property type="match status" value="1"/>
</dbReference>
<protein>
    <recommendedName>
        <fullName evidence="15">EXPERA domain-containing protein</fullName>
    </recommendedName>
</protein>
<dbReference type="GO" id="GO:0016020">
    <property type="term" value="C:membrane"/>
    <property type="evidence" value="ECO:0007669"/>
    <property type="project" value="UniProtKB-SubCell"/>
</dbReference>
<gene>
    <name evidence="16" type="ORF">BUALT_Bualt02G0168400</name>
</gene>
<dbReference type="PANTHER" id="PTHR14207">
    <property type="entry name" value="STEROL ISOMERASE"/>
    <property type="match status" value="1"/>
</dbReference>
<dbReference type="Proteomes" id="UP000826271">
    <property type="component" value="Unassembled WGS sequence"/>
</dbReference>
<proteinExistence type="inferred from homology"/>
<evidence type="ECO:0000256" key="8">
    <source>
        <dbReference type="ARBA" id="ARBA00023098"/>
    </source>
</evidence>
<keyword evidence="10" id="KW-1207">Sterol metabolism</keyword>
<comment type="similarity">
    <text evidence="2">Belongs to the EBP family.</text>
</comment>
<dbReference type="AlphaFoldDB" id="A0AAV6YBM3"/>
<evidence type="ECO:0000256" key="14">
    <source>
        <dbReference type="SAM" id="Phobius"/>
    </source>
</evidence>
<dbReference type="PROSITE" id="PS51751">
    <property type="entry name" value="EXPERA"/>
    <property type="match status" value="1"/>
</dbReference>
<evidence type="ECO:0000256" key="6">
    <source>
        <dbReference type="ARBA" id="ARBA00022989"/>
    </source>
</evidence>
<evidence type="ECO:0000256" key="13">
    <source>
        <dbReference type="PROSITE-ProRule" id="PRU01087"/>
    </source>
</evidence>
<evidence type="ECO:0000256" key="7">
    <source>
        <dbReference type="ARBA" id="ARBA00023011"/>
    </source>
</evidence>
<reference evidence="16" key="1">
    <citation type="submission" date="2019-10" db="EMBL/GenBank/DDBJ databases">
        <authorList>
            <person name="Zhang R."/>
            <person name="Pan Y."/>
            <person name="Wang J."/>
            <person name="Ma R."/>
            <person name="Yu S."/>
        </authorList>
    </citation>
    <scope>NUCLEOTIDE SEQUENCE</scope>
    <source>
        <strain evidence="16">LA-IB0</strain>
        <tissue evidence="16">Leaf</tissue>
    </source>
</reference>
<feature type="transmembrane region" description="Helical" evidence="14">
    <location>
        <begin position="179"/>
        <end position="202"/>
    </location>
</feature>
<dbReference type="GO" id="GO:0016126">
    <property type="term" value="P:sterol biosynthetic process"/>
    <property type="evidence" value="ECO:0007669"/>
    <property type="project" value="UniProtKB-KW"/>
</dbReference>
<feature type="domain" description="EXPERA" evidence="15">
    <location>
        <begin position="59"/>
        <end position="201"/>
    </location>
</feature>
<dbReference type="GO" id="GO:0005783">
    <property type="term" value="C:endoplasmic reticulum"/>
    <property type="evidence" value="ECO:0007669"/>
    <property type="project" value="TreeGrafter"/>
</dbReference>
<evidence type="ECO:0000259" key="15">
    <source>
        <dbReference type="PROSITE" id="PS51751"/>
    </source>
</evidence>
<evidence type="ECO:0000256" key="2">
    <source>
        <dbReference type="ARBA" id="ARBA00008337"/>
    </source>
</evidence>
<keyword evidence="11" id="KW-0753">Steroid metabolism</keyword>
<feature type="transmembrane region" description="Helical" evidence="14">
    <location>
        <begin position="62"/>
        <end position="83"/>
    </location>
</feature>
<evidence type="ECO:0000256" key="10">
    <source>
        <dbReference type="ARBA" id="ARBA00023166"/>
    </source>
</evidence>
<feature type="transmembrane region" description="Helical" evidence="14">
    <location>
        <begin position="25"/>
        <end position="50"/>
    </location>
</feature>
<evidence type="ECO:0000256" key="1">
    <source>
        <dbReference type="ARBA" id="ARBA00004141"/>
    </source>
</evidence>
<dbReference type="Pfam" id="PF05241">
    <property type="entry name" value="EBP"/>
    <property type="match status" value="1"/>
</dbReference>
<keyword evidence="6 13" id="KW-1133">Transmembrane helix</keyword>
<keyword evidence="5" id="KW-0752">Steroid biosynthesis</keyword>
<name>A0AAV6YBM3_9LAMI</name>
<accession>A0AAV6YBM3</accession>
<evidence type="ECO:0000313" key="16">
    <source>
        <dbReference type="EMBL" id="KAG8388855.1"/>
    </source>
</evidence>
<dbReference type="GO" id="GO:0047750">
    <property type="term" value="F:cholestenol delta-isomerase activity"/>
    <property type="evidence" value="ECO:0007669"/>
    <property type="project" value="InterPro"/>
</dbReference>
<keyword evidence="7" id="KW-0756">Sterol biosynthesis</keyword>
<feature type="transmembrane region" description="Helical" evidence="14">
    <location>
        <begin position="147"/>
        <end position="167"/>
    </location>
</feature>
<keyword evidence="4 13" id="KW-0812">Transmembrane</keyword>